<evidence type="ECO:0000256" key="3">
    <source>
        <dbReference type="ARBA" id="ARBA00022690"/>
    </source>
</evidence>
<dbReference type="SUPFAM" id="SSF57283">
    <property type="entry name" value="PMP inhibitors"/>
    <property type="match status" value="1"/>
</dbReference>
<reference evidence="6" key="2">
    <citation type="submission" date="2022-08" db="UniProtKB">
        <authorList>
            <consortium name="EnsemblMetazoa"/>
        </authorList>
    </citation>
    <scope>IDENTIFICATION</scope>
    <source>
        <strain evidence="6">STECLA/ALBI9_A</strain>
    </source>
</reference>
<reference evidence="6 7" key="1">
    <citation type="journal article" date="2017" name="G3 (Bethesda)">
        <title>The Physical Genome Mapping of Anopheles albimanus Corrected Scaffold Misassemblies and Identified Interarm Rearrangements in Genus Anopheles.</title>
        <authorList>
            <person name="Artemov G.N."/>
            <person name="Peery A.N."/>
            <person name="Jiang X."/>
            <person name="Tu Z."/>
            <person name="Stegniy V.N."/>
            <person name="Sharakhova M.V."/>
            <person name="Sharakhov I.V."/>
        </authorList>
    </citation>
    <scope>NUCLEOTIDE SEQUENCE [LARGE SCALE GENOMIC DNA]</scope>
    <source>
        <strain evidence="6 7">ALBI9_A</strain>
    </source>
</reference>
<dbReference type="VEuPathDB" id="VectorBase:AALB007148"/>
<dbReference type="GO" id="GO:0005576">
    <property type="term" value="C:extracellular region"/>
    <property type="evidence" value="ECO:0007669"/>
    <property type="project" value="UniProtKB-SubCell"/>
</dbReference>
<dbReference type="Proteomes" id="UP000069272">
    <property type="component" value="Chromosome 2R"/>
</dbReference>
<dbReference type="EnsemblMetazoa" id="AALB007148-RA">
    <property type="protein sequence ID" value="AALB007148-PA"/>
    <property type="gene ID" value="AALB007148"/>
</dbReference>
<comment type="subcellular location">
    <subcellularLocation>
        <location evidence="1">Secreted</location>
    </subcellularLocation>
</comment>
<accession>A0A182FKU0</accession>
<keyword evidence="2" id="KW-0964">Secreted</keyword>
<evidence type="ECO:0000313" key="6">
    <source>
        <dbReference type="EnsemblMetazoa" id="AALB007148-PA"/>
    </source>
</evidence>
<organism evidence="6 7">
    <name type="scientific">Anopheles albimanus</name>
    <name type="common">New world malaria mosquito</name>
    <dbReference type="NCBI Taxonomy" id="7167"/>
    <lineage>
        <taxon>Eukaryota</taxon>
        <taxon>Metazoa</taxon>
        <taxon>Ecdysozoa</taxon>
        <taxon>Arthropoda</taxon>
        <taxon>Hexapoda</taxon>
        <taxon>Insecta</taxon>
        <taxon>Pterygota</taxon>
        <taxon>Neoptera</taxon>
        <taxon>Endopterygota</taxon>
        <taxon>Diptera</taxon>
        <taxon>Nematocera</taxon>
        <taxon>Culicoidea</taxon>
        <taxon>Culicidae</taxon>
        <taxon>Anophelinae</taxon>
        <taxon>Anopheles</taxon>
    </lineage>
</organism>
<dbReference type="GO" id="GO:0004867">
    <property type="term" value="F:serine-type endopeptidase inhibitor activity"/>
    <property type="evidence" value="ECO:0007669"/>
    <property type="project" value="UniProtKB-KW"/>
</dbReference>
<evidence type="ECO:0000256" key="4">
    <source>
        <dbReference type="ARBA" id="ARBA00022900"/>
    </source>
</evidence>
<proteinExistence type="inferred from homology"/>
<comment type="similarity">
    <text evidence="5">Belongs to the protease inhibitor I19 family.</text>
</comment>
<dbReference type="InterPro" id="IPR036201">
    <property type="entry name" value="Pacifastin_dom_sf"/>
</dbReference>
<keyword evidence="7" id="KW-1185">Reference proteome</keyword>
<name>A0A182FKU0_ANOAL</name>
<keyword evidence="3" id="KW-0646">Protease inhibitor</keyword>
<keyword evidence="4" id="KW-0722">Serine protease inhibitor</keyword>
<sequence length="149" mass="16802">MQRFKLTFVFSFLSSSLLKREPQFSLELPIMKFSSFIIALGMVLLLTVAVASSTAAQHGDRRYRRTLGAANFINCLAIGEARQRICSHSLDLLDAIERQQATGNHSCPEGKVFHRHCNVCKCQLNGAFECTTELCAEDFFHATGRPRFW</sequence>
<evidence type="ECO:0000256" key="1">
    <source>
        <dbReference type="ARBA" id="ARBA00004613"/>
    </source>
</evidence>
<evidence type="ECO:0000313" key="7">
    <source>
        <dbReference type="Proteomes" id="UP000069272"/>
    </source>
</evidence>
<evidence type="ECO:0000256" key="5">
    <source>
        <dbReference type="ARBA" id="ARBA00029459"/>
    </source>
</evidence>
<protein>
    <submittedName>
        <fullName evidence="6">Uncharacterized protein</fullName>
    </submittedName>
</protein>
<dbReference type="AlphaFoldDB" id="A0A182FKU0"/>
<dbReference type="VEuPathDB" id="VectorBase:AALB20_033228"/>
<evidence type="ECO:0000256" key="2">
    <source>
        <dbReference type="ARBA" id="ARBA00022525"/>
    </source>
</evidence>